<dbReference type="Gene3D" id="3.40.50.150">
    <property type="entry name" value="Vaccinia Virus protein VP39"/>
    <property type="match status" value="1"/>
</dbReference>
<dbReference type="SUPFAM" id="SSF53335">
    <property type="entry name" value="S-adenosyl-L-methionine-dependent methyltransferases"/>
    <property type="match status" value="1"/>
</dbReference>
<dbReference type="Pfam" id="PF13489">
    <property type="entry name" value="Methyltransf_23"/>
    <property type="match status" value="1"/>
</dbReference>
<dbReference type="InterPro" id="IPR029063">
    <property type="entry name" value="SAM-dependent_MTases_sf"/>
</dbReference>
<protein>
    <submittedName>
        <fullName evidence="1">Uncharacterized protein</fullName>
    </submittedName>
</protein>
<evidence type="ECO:0000313" key="1">
    <source>
        <dbReference type="EMBL" id="KAK4196448.1"/>
    </source>
</evidence>
<organism evidence="1 2">
    <name type="scientific">Triangularia verruculosa</name>
    <dbReference type="NCBI Taxonomy" id="2587418"/>
    <lineage>
        <taxon>Eukaryota</taxon>
        <taxon>Fungi</taxon>
        <taxon>Dikarya</taxon>
        <taxon>Ascomycota</taxon>
        <taxon>Pezizomycotina</taxon>
        <taxon>Sordariomycetes</taxon>
        <taxon>Sordariomycetidae</taxon>
        <taxon>Sordariales</taxon>
        <taxon>Podosporaceae</taxon>
        <taxon>Triangularia</taxon>
    </lineage>
</organism>
<name>A0AAN7ARA3_9PEZI</name>
<accession>A0AAN7ARA3</accession>
<reference evidence="1" key="2">
    <citation type="submission" date="2023-05" db="EMBL/GenBank/DDBJ databases">
        <authorList>
            <consortium name="Lawrence Berkeley National Laboratory"/>
            <person name="Steindorff A."/>
            <person name="Hensen N."/>
            <person name="Bonometti L."/>
            <person name="Westerberg I."/>
            <person name="Brannstrom I.O."/>
            <person name="Guillou S."/>
            <person name="Cros-Aarteil S."/>
            <person name="Calhoun S."/>
            <person name="Haridas S."/>
            <person name="Kuo A."/>
            <person name="Mondo S."/>
            <person name="Pangilinan J."/>
            <person name="Riley R."/>
            <person name="Labutti K."/>
            <person name="Andreopoulos B."/>
            <person name="Lipzen A."/>
            <person name="Chen C."/>
            <person name="Yanf M."/>
            <person name="Daum C."/>
            <person name="Ng V."/>
            <person name="Clum A."/>
            <person name="Ohm R."/>
            <person name="Martin F."/>
            <person name="Silar P."/>
            <person name="Natvig D."/>
            <person name="Lalanne C."/>
            <person name="Gautier V."/>
            <person name="Ament-Velasquez S.L."/>
            <person name="Kruys A."/>
            <person name="Hutchinson M.I."/>
            <person name="Powell A.J."/>
            <person name="Barry K."/>
            <person name="Miller A.N."/>
            <person name="Grigoriev I.V."/>
            <person name="Debuchy R."/>
            <person name="Gladieux P."/>
            <person name="Thoren M.H."/>
            <person name="Johannesson H."/>
        </authorList>
    </citation>
    <scope>NUCLEOTIDE SEQUENCE</scope>
    <source>
        <strain evidence="1">CBS 315.58</strain>
    </source>
</reference>
<dbReference type="AlphaFoldDB" id="A0AAN7ARA3"/>
<dbReference type="Proteomes" id="UP001303160">
    <property type="component" value="Unassembled WGS sequence"/>
</dbReference>
<evidence type="ECO:0000313" key="2">
    <source>
        <dbReference type="Proteomes" id="UP001303160"/>
    </source>
</evidence>
<dbReference type="EMBL" id="MU863984">
    <property type="protein sequence ID" value="KAK4196448.1"/>
    <property type="molecule type" value="Genomic_DNA"/>
</dbReference>
<sequence length="211" mass="24047">MLYKLCRLAYSNILALCPIKEYRNEANVTGLDLFPFQPAFVPPNCEFQIDNLEEDWTWSGYFDFIHARMLSGCFKNPRYIVSSAYKQLTPGGYFEVTDILYTPKSDDETLISDSLLCNWANHLASTARGIGRPLIRDASDSLALSNELETIFMALFKYGLRWDPEAVIVTCALVRKEFKSPDIHAYFPLITVYGRKPYRPGSVEGEKDDGE</sequence>
<reference evidence="1" key="1">
    <citation type="journal article" date="2023" name="Mol. Phylogenet. Evol.">
        <title>Genome-scale phylogeny and comparative genomics of the fungal order Sordariales.</title>
        <authorList>
            <person name="Hensen N."/>
            <person name="Bonometti L."/>
            <person name="Westerberg I."/>
            <person name="Brannstrom I.O."/>
            <person name="Guillou S."/>
            <person name="Cros-Aarteil S."/>
            <person name="Calhoun S."/>
            <person name="Haridas S."/>
            <person name="Kuo A."/>
            <person name="Mondo S."/>
            <person name="Pangilinan J."/>
            <person name="Riley R."/>
            <person name="LaButti K."/>
            <person name="Andreopoulos B."/>
            <person name="Lipzen A."/>
            <person name="Chen C."/>
            <person name="Yan M."/>
            <person name="Daum C."/>
            <person name="Ng V."/>
            <person name="Clum A."/>
            <person name="Steindorff A."/>
            <person name="Ohm R.A."/>
            <person name="Martin F."/>
            <person name="Silar P."/>
            <person name="Natvig D.O."/>
            <person name="Lalanne C."/>
            <person name="Gautier V."/>
            <person name="Ament-Velasquez S.L."/>
            <person name="Kruys A."/>
            <person name="Hutchinson M.I."/>
            <person name="Powell A.J."/>
            <person name="Barry K."/>
            <person name="Miller A.N."/>
            <person name="Grigoriev I.V."/>
            <person name="Debuchy R."/>
            <person name="Gladieux P."/>
            <person name="Hiltunen Thoren M."/>
            <person name="Johannesson H."/>
        </authorList>
    </citation>
    <scope>NUCLEOTIDE SEQUENCE</scope>
    <source>
        <strain evidence="1">CBS 315.58</strain>
    </source>
</reference>
<comment type="caution">
    <text evidence="1">The sequence shown here is derived from an EMBL/GenBank/DDBJ whole genome shotgun (WGS) entry which is preliminary data.</text>
</comment>
<proteinExistence type="predicted"/>
<keyword evidence="2" id="KW-1185">Reference proteome</keyword>
<gene>
    <name evidence="1" type="ORF">QBC40DRAFT_309858</name>
</gene>